<dbReference type="OrthoDB" id="1366051at2"/>
<dbReference type="AlphaFoldDB" id="A0A2S1QTW9"/>
<dbReference type="InterPro" id="IPR020018">
    <property type="entry name" value="Motility-assoc_lipoprot_GldH"/>
</dbReference>
<accession>A0A2S1QTW9</accession>
<gene>
    <name evidence="2" type="ORF">HYN59_00965</name>
</gene>
<dbReference type="EMBL" id="CP029186">
    <property type="protein sequence ID" value="AWH83769.1"/>
    <property type="molecule type" value="Genomic_DNA"/>
</dbReference>
<dbReference type="Proteomes" id="UP000244929">
    <property type="component" value="Chromosome"/>
</dbReference>
<keyword evidence="1" id="KW-0732">Signal</keyword>
<dbReference type="PROSITE" id="PS51257">
    <property type="entry name" value="PROKAR_LIPOPROTEIN"/>
    <property type="match status" value="1"/>
</dbReference>
<sequence>MPDKINKFIMMKKLLPLLLVFILFSCQKSVVYTETSDDFEDNRWMAKDVKTFSFKLKEDIDAGDIKLKFSHVYDPQYLTVPVAVTIEGPSGEKENILLNLQLKDADGNDLSECSGDICDLHTFIKENVPLKKGDYKITLQNKFAYEYLANALAVGISVERED</sequence>
<evidence type="ECO:0000313" key="3">
    <source>
        <dbReference type="Proteomes" id="UP000244929"/>
    </source>
</evidence>
<feature type="signal peptide" evidence="1">
    <location>
        <begin position="1"/>
        <end position="28"/>
    </location>
</feature>
<name>A0A2S1QTW9_9FLAO</name>
<dbReference type="Pfam" id="PF14109">
    <property type="entry name" value="GldH_lipo"/>
    <property type="match status" value="1"/>
</dbReference>
<dbReference type="KEGG" id="falb:HYN59_00965"/>
<evidence type="ECO:0000256" key="1">
    <source>
        <dbReference type="SAM" id="SignalP"/>
    </source>
</evidence>
<reference evidence="2 3" key="1">
    <citation type="submission" date="2018-04" db="EMBL/GenBank/DDBJ databases">
        <title>Genome sequencing of Flavobacterium sp. HYN0059.</title>
        <authorList>
            <person name="Yi H."/>
            <person name="Baek C."/>
        </authorList>
    </citation>
    <scope>NUCLEOTIDE SEQUENCE [LARGE SCALE GENOMIC DNA]</scope>
    <source>
        <strain evidence="2 3">HYN0059</strain>
    </source>
</reference>
<keyword evidence="3" id="KW-1185">Reference proteome</keyword>
<feature type="chain" id="PRO_5015728154" description="Gliding motility lipoprotein GldH" evidence="1">
    <location>
        <begin position="29"/>
        <end position="162"/>
    </location>
</feature>
<proteinExistence type="predicted"/>
<evidence type="ECO:0000313" key="2">
    <source>
        <dbReference type="EMBL" id="AWH83769.1"/>
    </source>
</evidence>
<evidence type="ECO:0008006" key="4">
    <source>
        <dbReference type="Google" id="ProtNLM"/>
    </source>
</evidence>
<protein>
    <recommendedName>
        <fullName evidence="4">Gliding motility lipoprotein GldH</fullName>
    </recommendedName>
</protein>
<organism evidence="2 3">
    <name type="scientific">Flavobacterium album</name>
    <dbReference type="NCBI Taxonomy" id="2175091"/>
    <lineage>
        <taxon>Bacteria</taxon>
        <taxon>Pseudomonadati</taxon>
        <taxon>Bacteroidota</taxon>
        <taxon>Flavobacteriia</taxon>
        <taxon>Flavobacteriales</taxon>
        <taxon>Flavobacteriaceae</taxon>
        <taxon>Flavobacterium</taxon>
    </lineage>
</organism>